<name>A0A816PMA4_9BILA</name>
<keyword evidence="5" id="KW-1185">Reference proteome</keyword>
<dbReference type="Pfam" id="PF00144">
    <property type="entry name" value="Beta-lactamase"/>
    <property type="match status" value="1"/>
</dbReference>
<accession>A0A816PMA4</accession>
<evidence type="ECO:0000259" key="1">
    <source>
        <dbReference type="Pfam" id="PF00144"/>
    </source>
</evidence>
<feature type="domain" description="Beta-lactamase-related" evidence="1">
    <location>
        <begin position="27"/>
        <end position="329"/>
    </location>
</feature>
<comment type="caution">
    <text evidence="2">The sequence shown here is derived from an EMBL/GenBank/DDBJ whole genome shotgun (WGS) entry which is preliminary data.</text>
</comment>
<sequence length="357" mass="41240">MSDENFVTLLDDLLSKDYCSMGDAIQPGVAVLVAIDDQIVYQRYIGFANILEFEAITCNTNFRLASLSKQFIAYGIIVLESQGKLNRQDTLKSYFSLEFIQRCPKISNTVRIQHLLDHSSGVMDYENNESLLEGRQWLDDDVLVTLKDETYFQPGSQFRYSNTGYILLGLIIEVVSEQALGDFLRQFIFESFGMKTSIVFDLDHLQIVNRAFGYAEREDNKHYCLYDQSPTSATRGDGGIYMSINDYFQWYRHCQTMMSTVFSIQNELSSSAKYYSLGWFLSNENGHTRIHSGHSCGFTHQVFRIDEEQRRVLVIYLSNINANDERLANFNRLIVDKIPQLRPKDLDLLHCLKELTR</sequence>
<evidence type="ECO:0000313" key="3">
    <source>
        <dbReference type="EMBL" id="CAF3995586.1"/>
    </source>
</evidence>
<dbReference type="Proteomes" id="UP000663866">
    <property type="component" value="Unassembled WGS sequence"/>
</dbReference>
<proteinExistence type="predicted"/>
<evidence type="ECO:0000313" key="4">
    <source>
        <dbReference type="Proteomes" id="UP000663856"/>
    </source>
</evidence>
<dbReference type="AlphaFoldDB" id="A0A816PMA4"/>
<dbReference type="SUPFAM" id="SSF56601">
    <property type="entry name" value="beta-lactamase/transpeptidase-like"/>
    <property type="match status" value="1"/>
</dbReference>
<evidence type="ECO:0000313" key="2">
    <source>
        <dbReference type="EMBL" id="CAF2050297.1"/>
    </source>
</evidence>
<dbReference type="Proteomes" id="UP000663856">
    <property type="component" value="Unassembled WGS sequence"/>
</dbReference>
<gene>
    <name evidence="3" type="ORF">OVN521_LOCUS14743</name>
    <name evidence="2" type="ORF">WKI299_LOCUS10020</name>
</gene>
<dbReference type="Gene3D" id="3.40.710.10">
    <property type="entry name" value="DD-peptidase/beta-lactamase superfamily"/>
    <property type="match status" value="1"/>
</dbReference>
<dbReference type="EMBL" id="CAJOBG010002272">
    <property type="protein sequence ID" value="CAF3995586.1"/>
    <property type="molecule type" value="Genomic_DNA"/>
</dbReference>
<organism evidence="2 4">
    <name type="scientific">Rotaria magnacalcarata</name>
    <dbReference type="NCBI Taxonomy" id="392030"/>
    <lineage>
        <taxon>Eukaryota</taxon>
        <taxon>Metazoa</taxon>
        <taxon>Spiralia</taxon>
        <taxon>Gnathifera</taxon>
        <taxon>Rotifera</taxon>
        <taxon>Eurotatoria</taxon>
        <taxon>Bdelloidea</taxon>
        <taxon>Philodinida</taxon>
        <taxon>Philodinidae</taxon>
        <taxon>Rotaria</taxon>
    </lineage>
</organism>
<dbReference type="InterPro" id="IPR050491">
    <property type="entry name" value="AmpC-like"/>
</dbReference>
<dbReference type="PANTHER" id="PTHR46825">
    <property type="entry name" value="D-ALANYL-D-ALANINE-CARBOXYPEPTIDASE/ENDOPEPTIDASE AMPH"/>
    <property type="match status" value="1"/>
</dbReference>
<dbReference type="PANTHER" id="PTHR46825:SF9">
    <property type="entry name" value="BETA-LACTAMASE-RELATED DOMAIN-CONTAINING PROTEIN"/>
    <property type="match status" value="1"/>
</dbReference>
<dbReference type="InterPro" id="IPR012338">
    <property type="entry name" value="Beta-lactam/transpept-like"/>
</dbReference>
<reference evidence="2" key="1">
    <citation type="submission" date="2021-02" db="EMBL/GenBank/DDBJ databases">
        <authorList>
            <person name="Nowell W R."/>
        </authorList>
    </citation>
    <scope>NUCLEOTIDE SEQUENCE</scope>
</reference>
<evidence type="ECO:0000313" key="5">
    <source>
        <dbReference type="Proteomes" id="UP000663866"/>
    </source>
</evidence>
<dbReference type="EMBL" id="CAJNRF010003404">
    <property type="protein sequence ID" value="CAF2050297.1"/>
    <property type="molecule type" value="Genomic_DNA"/>
</dbReference>
<protein>
    <recommendedName>
        <fullName evidence="1">Beta-lactamase-related domain-containing protein</fullName>
    </recommendedName>
</protein>
<dbReference type="InterPro" id="IPR001466">
    <property type="entry name" value="Beta-lactam-related"/>
</dbReference>